<proteinExistence type="predicted"/>
<dbReference type="Proteomes" id="UP000199397">
    <property type="component" value="Unassembled WGS sequence"/>
</dbReference>
<evidence type="ECO:0000313" key="2">
    <source>
        <dbReference type="EMBL" id="SEB11229.1"/>
    </source>
</evidence>
<dbReference type="NCBIfam" id="TIGR02609">
    <property type="entry name" value="doc_partner"/>
    <property type="match status" value="1"/>
</dbReference>
<dbReference type="AlphaFoldDB" id="A0A1H4GNK3"/>
<gene>
    <name evidence="2" type="ORF">SAMN05660964_03611</name>
</gene>
<protein>
    <submittedName>
        <fullName evidence="2">Putative addiction module antidote</fullName>
    </submittedName>
</protein>
<dbReference type="NCBIfam" id="TIGR01439">
    <property type="entry name" value="lp_hng_hel_AbrB"/>
    <property type="match status" value="1"/>
</dbReference>
<accession>A0A1H4GNK3</accession>
<organism evidence="2 3">
    <name type="scientific">Thiothrix caldifontis</name>
    <dbReference type="NCBI Taxonomy" id="525918"/>
    <lineage>
        <taxon>Bacteria</taxon>
        <taxon>Pseudomonadati</taxon>
        <taxon>Pseudomonadota</taxon>
        <taxon>Gammaproteobacteria</taxon>
        <taxon>Thiotrichales</taxon>
        <taxon>Thiotrichaceae</taxon>
        <taxon>Thiothrix</taxon>
    </lineage>
</organism>
<sequence length="74" mass="8412">MLQVKLTTIDDSVGVVLPKEVREKLNVSEGDSLYLLESSEGFILTRHQRNFDEQMYAAKKVLNKYCSAFSDLAK</sequence>
<dbReference type="InterPro" id="IPR007159">
    <property type="entry name" value="SpoVT-AbrB_dom"/>
</dbReference>
<evidence type="ECO:0000259" key="1">
    <source>
        <dbReference type="SMART" id="SM00966"/>
    </source>
</evidence>
<dbReference type="EMBL" id="FNQP01000037">
    <property type="protein sequence ID" value="SEB11229.1"/>
    <property type="molecule type" value="Genomic_DNA"/>
</dbReference>
<dbReference type="STRING" id="525918.SAMN05660964_03611"/>
<reference evidence="2 3" key="1">
    <citation type="submission" date="2016-10" db="EMBL/GenBank/DDBJ databases">
        <authorList>
            <person name="de Groot N.N."/>
        </authorList>
    </citation>
    <scope>NUCLEOTIDE SEQUENCE [LARGE SCALE GENOMIC DNA]</scope>
    <source>
        <strain evidence="2 3">DSM 21228</strain>
    </source>
</reference>
<dbReference type="Pfam" id="PF04014">
    <property type="entry name" value="MazE_antitoxin"/>
    <property type="match status" value="1"/>
</dbReference>
<name>A0A1H4GNK3_9GAMM</name>
<dbReference type="RefSeq" id="WP_093070890.1">
    <property type="nucleotide sequence ID" value="NZ_FNQP01000037.1"/>
</dbReference>
<dbReference type="SUPFAM" id="SSF89447">
    <property type="entry name" value="AbrB/MazE/MraZ-like"/>
    <property type="match status" value="1"/>
</dbReference>
<dbReference type="Gene3D" id="2.10.260.10">
    <property type="match status" value="1"/>
</dbReference>
<dbReference type="InterPro" id="IPR037914">
    <property type="entry name" value="SpoVT-AbrB_sf"/>
</dbReference>
<dbReference type="InterPro" id="IPR013432">
    <property type="entry name" value="Doc_partner"/>
</dbReference>
<keyword evidence="3" id="KW-1185">Reference proteome</keyword>
<evidence type="ECO:0000313" key="3">
    <source>
        <dbReference type="Proteomes" id="UP000199397"/>
    </source>
</evidence>
<dbReference type="GO" id="GO:0003677">
    <property type="term" value="F:DNA binding"/>
    <property type="evidence" value="ECO:0007669"/>
    <property type="project" value="InterPro"/>
</dbReference>
<feature type="domain" description="SpoVT-AbrB" evidence="1">
    <location>
        <begin position="7"/>
        <end position="52"/>
    </location>
</feature>
<dbReference type="OrthoDB" id="5459182at2"/>
<dbReference type="SMART" id="SM00966">
    <property type="entry name" value="SpoVT_AbrB"/>
    <property type="match status" value="1"/>
</dbReference>